<evidence type="ECO:0000256" key="2">
    <source>
        <dbReference type="ARBA" id="ARBA00022801"/>
    </source>
</evidence>
<dbReference type="Gene3D" id="3.30.420.10">
    <property type="entry name" value="Ribonuclease H-like superfamily/Ribonuclease H"/>
    <property type="match status" value="1"/>
</dbReference>
<evidence type="ECO:0000313" key="5">
    <source>
        <dbReference type="Proteomes" id="UP000663843"/>
    </source>
</evidence>
<proteinExistence type="predicted"/>
<dbReference type="InterPro" id="IPR012337">
    <property type="entry name" value="RNaseH-like_sf"/>
</dbReference>
<keyword evidence="3" id="KW-0269">Exonuclease</keyword>
<evidence type="ECO:0008006" key="6">
    <source>
        <dbReference type="Google" id="ProtNLM"/>
    </source>
</evidence>
<dbReference type="AlphaFoldDB" id="A0A8H3DTQ5"/>
<dbReference type="GO" id="GO:0003676">
    <property type="term" value="F:nucleic acid binding"/>
    <property type="evidence" value="ECO:0007669"/>
    <property type="project" value="InterPro"/>
</dbReference>
<evidence type="ECO:0000256" key="1">
    <source>
        <dbReference type="ARBA" id="ARBA00022722"/>
    </source>
</evidence>
<reference evidence="4" key="1">
    <citation type="submission" date="2021-01" db="EMBL/GenBank/DDBJ databases">
        <authorList>
            <person name="Kaushik A."/>
        </authorList>
    </citation>
    <scope>NUCLEOTIDE SEQUENCE</scope>
    <source>
        <strain evidence="4">AG2-2IIIB</strain>
    </source>
</reference>
<dbReference type="PANTHER" id="PTHR12801:SF45">
    <property type="entry name" value="RNA EXONUCLEASE 4"/>
    <property type="match status" value="1"/>
</dbReference>
<gene>
    <name evidence="4" type="ORF">RDB_LOCUS186306</name>
</gene>
<dbReference type="SUPFAM" id="SSF53098">
    <property type="entry name" value="Ribonuclease H-like"/>
    <property type="match status" value="1"/>
</dbReference>
<evidence type="ECO:0000256" key="3">
    <source>
        <dbReference type="ARBA" id="ARBA00022839"/>
    </source>
</evidence>
<comment type="caution">
    <text evidence="4">The sequence shown here is derived from an EMBL/GenBank/DDBJ whole genome shotgun (WGS) entry which is preliminary data.</text>
</comment>
<protein>
    <recommendedName>
        <fullName evidence="6">Exonuclease domain-containing protein</fullName>
    </recommendedName>
</protein>
<dbReference type="Proteomes" id="UP000663843">
    <property type="component" value="Unassembled WGS sequence"/>
</dbReference>
<keyword evidence="1" id="KW-0540">Nuclease</keyword>
<dbReference type="PANTHER" id="PTHR12801">
    <property type="entry name" value="RNA EXONUCLEASE REXO1 / RECO3 FAMILY MEMBER-RELATED"/>
    <property type="match status" value="1"/>
</dbReference>
<dbReference type="GO" id="GO:0004527">
    <property type="term" value="F:exonuclease activity"/>
    <property type="evidence" value="ECO:0007669"/>
    <property type="project" value="UniProtKB-KW"/>
</dbReference>
<name>A0A8H3DTQ5_9AGAM</name>
<keyword evidence="2" id="KW-0378">Hydrolase</keyword>
<dbReference type="InterPro" id="IPR047021">
    <property type="entry name" value="REXO1/3/4-like"/>
</dbReference>
<dbReference type="GO" id="GO:0005634">
    <property type="term" value="C:nucleus"/>
    <property type="evidence" value="ECO:0007669"/>
    <property type="project" value="TreeGrafter"/>
</dbReference>
<accession>A0A8H3DTQ5</accession>
<organism evidence="4 5">
    <name type="scientific">Rhizoctonia solani</name>
    <dbReference type="NCBI Taxonomy" id="456999"/>
    <lineage>
        <taxon>Eukaryota</taxon>
        <taxon>Fungi</taxon>
        <taxon>Dikarya</taxon>
        <taxon>Basidiomycota</taxon>
        <taxon>Agaricomycotina</taxon>
        <taxon>Agaricomycetes</taxon>
        <taxon>Cantharellales</taxon>
        <taxon>Ceratobasidiaceae</taxon>
        <taxon>Rhizoctonia</taxon>
    </lineage>
</organism>
<evidence type="ECO:0000313" key="4">
    <source>
        <dbReference type="EMBL" id="CAE6535854.1"/>
    </source>
</evidence>
<dbReference type="InterPro" id="IPR036397">
    <property type="entry name" value="RNaseH_sf"/>
</dbReference>
<dbReference type="GO" id="GO:0006364">
    <property type="term" value="P:rRNA processing"/>
    <property type="evidence" value="ECO:0007669"/>
    <property type="project" value="TreeGrafter"/>
</dbReference>
<dbReference type="GO" id="GO:0000027">
    <property type="term" value="P:ribosomal large subunit assembly"/>
    <property type="evidence" value="ECO:0007669"/>
    <property type="project" value="TreeGrafter"/>
</dbReference>
<sequence>MSSSRPSMHPYSAASTSLIPSKTPLAVPPKYYSPEHYRGLSCLAVGAGAGGSVNMLAKVIIVDYWGNAMLDTFVRPTEPVIDYRTAQTKITDEDLDGPQALPFAIVQARVIELISGYIIIGHSLWNDLSVLGIG</sequence>
<dbReference type="EMBL" id="CAJMWT010008880">
    <property type="protein sequence ID" value="CAE6535854.1"/>
    <property type="molecule type" value="Genomic_DNA"/>
</dbReference>